<reference evidence="1 2" key="1">
    <citation type="journal article" date="2017" name="Genome Biol.">
        <title>New reference genome sequences of hot pepper reveal the massive evolution of plant disease-resistance genes by retroduplication.</title>
        <authorList>
            <person name="Kim S."/>
            <person name="Park J."/>
            <person name="Yeom S.I."/>
            <person name="Kim Y.M."/>
            <person name="Seo E."/>
            <person name="Kim K.T."/>
            <person name="Kim M.S."/>
            <person name="Lee J.M."/>
            <person name="Cheong K."/>
            <person name="Shin H.S."/>
            <person name="Kim S.B."/>
            <person name="Han K."/>
            <person name="Lee J."/>
            <person name="Park M."/>
            <person name="Lee H.A."/>
            <person name="Lee H.Y."/>
            <person name="Lee Y."/>
            <person name="Oh S."/>
            <person name="Lee J.H."/>
            <person name="Choi E."/>
            <person name="Choi E."/>
            <person name="Lee S.E."/>
            <person name="Jeon J."/>
            <person name="Kim H."/>
            <person name="Choi G."/>
            <person name="Song H."/>
            <person name="Lee J."/>
            <person name="Lee S.C."/>
            <person name="Kwon J.K."/>
            <person name="Lee H.Y."/>
            <person name="Koo N."/>
            <person name="Hong Y."/>
            <person name="Kim R.W."/>
            <person name="Kang W.H."/>
            <person name="Huh J.H."/>
            <person name="Kang B.C."/>
            <person name="Yang T.J."/>
            <person name="Lee Y.H."/>
            <person name="Bennetzen J.L."/>
            <person name="Choi D."/>
        </authorList>
    </citation>
    <scope>NUCLEOTIDE SEQUENCE [LARGE SCALE GENOMIC DNA]</scope>
    <source>
        <strain evidence="2">cv. PBC81</strain>
    </source>
</reference>
<dbReference type="EMBL" id="MLFT02000005">
    <property type="protein sequence ID" value="PHT48731.1"/>
    <property type="molecule type" value="Genomic_DNA"/>
</dbReference>
<gene>
    <name evidence="1" type="ORF">CQW23_12939</name>
</gene>
<reference evidence="2" key="2">
    <citation type="journal article" date="2017" name="J. Anim. Genet.">
        <title>Multiple reference genome sequences of hot pepper reveal the massive evolution of plant disease resistance genes by retroduplication.</title>
        <authorList>
            <person name="Kim S."/>
            <person name="Park J."/>
            <person name="Yeom S.-I."/>
            <person name="Kim Y.-M."/>
            <person name="Seo E."/>
            <person name="Kim K.-T."/>
            <person name="Kim M.-S."/>
            <person name="Lee J.M."/>
            <person name="Cheong K."/>
            <person name="Shin H.-S."/>
            <person name="Kim S.-B."/>
            <person name="Han K."/>
            <person name="Lee J."/>
            <person name="Park M."/>
            <person name="Lee H.-A."/>
            <person name="Lee H.-Y."/>
            <person name="Lee Y."/>
            <person name="Oh S."/>
            <person name="Lee J.H."/>
            <person name="Choi E."/>
            <person name="Choi E."/>
            <person name="Lee S.E."/>
            <person name="Jeon J."/>
            <person name="Kim H."/>
            <person name="Choi G."/>
            <person name="Song H."/>
            <person name="Lee J."/>
            <person name="Lee S.-C."/>
            <person name="Kwon J.-K."/>
            <person name="Lee H.-Y."/>
            <person name="Koo N."/>
            <person name="Hong Y."/>
            <person name="Kim R.W."/>
            <person name="Kang W.-H."/>
            <person name="Huh J.H."/>
            <person name="Kang B.-C."/>
            <person name="Yang T.-J."/>
            <person name="Lee Y.-H."/>
            <person name="Bennetzen J.L."/>
            <person name="Choi D."/>
        </authorList>
    </citation>
    <scope>NUCLEOTIDE SEQUENCE [LARGE SCALE GENOMIC DNA]</scope>
    <source>
        <strain evidence="2">cv. PBC81</strain>
    </source>
</reference>
<dbReference type="GO" id="GO:0005544">
    <property type="term" value="F:calcium-dependent phospholipid binding"/>
    <property type="evidence" value="ECO:0007669"/>
    <property type="project" value="InterPro"/>
</dbReference>
<comment type="caution">
    <text evidence="1">The sequence shown here is derived from an EMBL/GenBank/DDBJ whole genome shotgun (WGS) entry which is preliminary data.</text>
</comment>
<dbReference type="OrthoDB" id="1721645at2759"/>
<dbReference type="Gene3D" id="2.60.40.150">
    <property type="entry name" value="C2 domain"/>
    <property type="match status" value="1"/>
</dbReference>
<dbReference type="Proteomes" id="UP000224567">
    <property type="component" value="Unassembled WGS sequence"/>
</dbReference>
<sequence length="169" mass="18579">MGNCLSHVKGGKQAVGGVGHHMDPAGAAGGGNGAAVERSNDAVDLFYRTKGLNALYIPIELSLSALKLRDLDIISKSDPMAVVSLRQRDGTLEDLGRTEVIMNNLDPVWVHFCCTNLWSRTVPCCGLSRKNNFRGHQNLEMIVEKRVSILLQKLMHMLQKLVLHILSYS</sequence>
<dbReference type="GO" id="GO:0071277">
    <property type="term" value="P:cellular response to calcium ion"/>
    <property type="evidence" value="ECO:0007669"/>
    <property type="project" value="TreeGrafter"/>
</dbReference>
<evidence type="ECO:0000313" key="1">
    <source>
        <dbReference type="EMBL" id="PHT48731.1"/>
    </source>
</evidence>
<accession>A0A2G2WU62</accession>
<name>A0A2G2WU62_CAPBA</name>
<dbReference type="InterPro" id="IPR045052">
    <property type="entry name" value="Copine"/>
</dbReference>
<proteinExistence type="predicted"/>
<dbReference type="InterPro" id="IPR035892">
    <property type="entry name" value="C2_domain_sf"/>
</dbReference>
<dbReference type="PANTHER" id="PTHR10857:SF120">
    <property type="entry name" value="PROTEIN BONZAI 3"/>
    <property type="match status" value="1"/>
</dbReference>
<evidence type="ECO:0000313" key="2">
    <source>
        <dbReference type="Proteomes" id="UP000224567"/>
    </source>
</evidence>
<dbReference type="GO" id="GO:0005886">
    <property type="term" value="C:plasma membrane"/>
    <property type="evidence" value="ECO:0007669"/>
    <property type="project" value="TreeGrafter"/>
</dbReference>
<keyword evidence="2" id="KW-1185">Reference proteome</keyword>
<dbReference type="AlphaFoldDB" id="A0A2G2WU62"/>
<dbReference type="PANTHER" id="PTHR10857">
    <property type="entry name" value="COPINE"/>
    <property type="match status" value="1"/>
</dbReference>
<organism evidence="1 2">
    <name type="scientific">Capsicum baccatum</name>
    <name type="common">Peruvian pepper</name>
    <dbReference type="NCBI Taxonomy" id="33114"/>
    <lineage>
        <taxon>Eukaryota</taxon>
        <taxon>Viridiplantae</taxon>
        <taxon>Streptophyta</taxon>
        <taxon>Embryophyta</taxon>
        <taxon>Tracheophyta</taxon>
        <taxon>Spermatophyta</taxon>
        <taxon>Magnoliopsida</taxon>
        <taxon>eudicotyledons</taxon>
        <taxon>Gunneridae</taxon>
        <taxon>Pentapetalae</taxon>
        <taxon>asterids</taxon>
        <taxon>lamiids</taxon>
        <taxon>Solanales</taxon>
        <taxon>Solanaceae</taxon>
        <taxon>Solanoideae</taxon>
        <taxon>Capsiceae</taxon>
        <taxon>Capsicum</taxon>
    </lineage>
</organism>
<protein>
    <submittedName>
        <fullName evidence="1">Protein BONZAI 3</fullName>
    </submittedName>
</protein>
<dbReference type="SUPFAM" id="SSF49562">
    <property type="entry name" value="C2 domain (Calcium/lipid-binding domain, CaLB)"/>
    <property type="match status" value="1"/>
</dbReference>